<dbReference type="EMBL" id="FIZX01000002">
    <property type="protein sequence ID" value="CZF81838.1"/>
    <property type="molecule type" value="Genomic_DNA"/>
</dbReference>
<keyword evidence="2" id="KW-1185">Reference proteome</keyword>
<reference evidence="2" key="1">
    <citation type="submission" date="2016-02" db="EMBL/GenBank/DDBJ databases">
        <authorList>
            <person name="Rodrigo-Torres Lidia"/>
            <person name="Arahal R.David."/>
        </authorList>
    </citation>
    <scope>NUCLEOTIDE SEQUENCE [LARGE SCALE GENOMIC DNA]</scope>
    <source>
        <strain evidence="2">CECT 9029</strain>
    </source>
</reference>
<gene>
    <name evidence="1" type="ORF">GCE9029_02859</name>
</gene>
<dbReference type="OrthoDB" id="6215270at2"/>
<evidence type="ECO:0000313" key="1">
    <source>
        <dbReference type="EMBL" id="CZF81838.1"/>
    </source>
</evidence>
<evidence type="ECO:0000313" key="2">
    <source>
        <dbReference type="Proteomes" id="UP000071641"/>
    </source>
</evidence>
<proteinExistence type="predicted"/>
<name>A0A128F4X9_9GAMM</name>
<sequence length="92" mass="10791">MGTFWGKVNDSLAETLNDFFEYRGRVWIVSIRENQLLNDSLIVSEDSFREPMDWMVDQGYPDDVLEELEYLKLSQSISVKVGDIEHCIMRVK</sequence>
<dbReference type="AlphaFoldDB" id="A0A128F4X9"/>
<dbReference type="RefSeq" id="WP_062664018.1">
    <property type="nucleotide sequence ID" value="NZ_FIZX01000002.1"/>
</dbReference>
<organism evidence="1 2">
    <name type="scientific">Grimontia celer</name>
    <dbReference type="NCBI Taxonomy" id="1796497"/>
    <lineage>
        <taxon>Bacteria</taxon>
        <taxon>Pseudomonadati</taxon>
        <taxon>Pseudomonadota</taxon>
        <taxon>Gammaproteobacteria</taxon>
        <taxon>Vibrionales</taxon>
        <taxon>Vibrionaceae</taxon>
        <taxon>Grimontia</taxon>
    </lineage>
</organism>
<accession>A0A128F4X9</accession>
<protein>
    <submittedName>
        <fullName evidence="1">Uncharacterized protein</fullName>
    </submittedName>
</protein>
<dbReference type="Proteomes" id="UP000071641">
    <property type="component" value="Unassembled WGS sequence"/>
</dbReference>